<dbReference type="Pfam" id="PF07228">
    <property type="entry name" value="SpoIIE"/>
    <property type="match status" value="1"/>
</dbReference>
<gene>
    <name evidence="4" type="ORF">QF030_007600</name>
</gene>
<organism evidence="4 5">
    <name type="scientific">Streptomyces rishiriensis</name>
    <dbReference type="NCBI Taxonomy" id="68264"/>
    <lineage>
        <taxon>Bacteria</taxon>
        <taxon>Bacillati</taxon>
        <taxon>Actinomycetota</taxon>
        <taxon>Actinomycetes</taxon>
        <taxon>Kitasatosporales</taxon>
        <taxon>Streptomycetaceae</taxon>
        <taxon>Streptomyces</taxon>
    </lineage>
</organism>
<keyword evidence="5" id="KW-1185">Reference proteome</keyword>
<feature type="region of interest" description="Disordered" evidence="2">
    <location>
        <begin position="420"/>
        <end position="468"/>
    </location>
</feature>
<dbReference type="SUPFAM" id="SSF55785">
    <property type="entry name" value="PYP-like sensor domain (PAS domain)"/>
    <property type="match status" value="1"/>
</dbReference>
<feature type="compositionally biased region" description="Basic residues" evidence="2">
    <location>
        <begin position="454"/>
        <end position="468"/>
    </location>
</feature>
<protein>
    <recommendedName>
        <fullName evidence="3">PPM-type phosphatase domain-containing protein</fullName>
    </recommendedName>
</protein>
<dbReference type="EMBL" id="JAUSWV010000002">
    <property type="protein sequence ID" value="MDQ0585422.1"/>
    <property type="molecule type" value="Genomic_DNA"/>
</dbReference>
<dbReference type="SUPFAM" id="SSF55781">
    <property type="entry name" value="GAF domain-like"/>
    <property type="match status" value="1"/>
</dbReference>
<dbReference type="Gene3D" id="3.30.450.40">
    <property type="match status" value="1"/>
</dbReference>
<dbReference type="Gene3D" id="3.60.40.10">
    <property type="entry name" value="PPM-type phosphatase domain"/>
    <property type="match status" value="1"/>
</dbReference>
<accession>A0ABU0P1Z7</accession>
<sequence length="468" mass="50419">MTLGLFEAITKTMPHPVLLCAGDGTILAANPAAAASIPQLCAGASLYVLAQDDPGVLRKHLGNWVRSGSPLPGGLVLKDSDGSPVRFRCNGVRATWWQGPGAVIQLNLHRLDHADRFVVLSQQVSALNREIAIRRTAEAQREKLLLAEQVARARLQRLYQLTEALASSATLAQVAEAVAATAPRVLDVERVALELHSQRLVPALGPGEEPRVLSGTAWRDLDRPRDVAHPAAAGALRSVLEADGVVLGALTLYPGAGGVPEAEHLTAVAQQIAQAVRRAGLYEHEHRVAERLQLSLLPRLPDVAGLEVATRYAPASDMVMVGGDWYDLYDLDEDHIGLSIGDVAGHGLPQAAVMAQIIAALRGIVLRCGTRPEEVLRELSEYLHLYHRGQMATAAYLLYHRPTRTVTYVKAGHPPPLVVRPDGSSRYLDGPISPPAGPVPDARFRQGRTTLGRGRGRPALHRRPDRTP</sequence>
<comment type="caution">
    <text evidence="4">The sequence shown here is derived from an EMBL/GenBank/DDBJ whole genome shotgun (WGS) entry which is preliminary data.</text>
</comment>
<reference evidence="4 5" key="1">
    <citation type="submission" date="2023-07" db="EMBL/GenBank/DDBJ databases">
        <title>Comparative genomics of wheat-associated soil bacteria to identify genetic determinants of phenazine resistance.</title>
        <authorList>
            <person name="Mouncey N."/>
        </authorList>
    </citation>
    <scope>NUCLEOTIDE SEQUENCE [LARGE SCALE GENOMIC DNA]</scope>
    <source>
        <strain evidence="4 5">B2I6</strain>
    </source>
</reference>
<evidence type="ECO:0000256" key="2">
    <source>
        <dbReference type="SAM" id="MobiDB-lite"/>
    </source>
</evidence>
<feature type="domain" description="PPM-type phosphatase" evidence="3">
    <location>
        <begin position="303"/>
        <end position="466"/>
    </location>
</feature>
<evidence type="ECO:0000313" key="4">
    <source>
        <dbReference type="EMBL" id="MDQ0585422.1"/>
    </source>
</evidence>
<dbReference type="PANTHER" id="PTHR43156">
    <property type="entry name" value="STAGE II SPORULATION PROTEIN E-RELATED"/>
    <property type="match status" value="1"/>
</dbReference>
<proteinExistence type="predicted"/>
<evidence type="ECO:0000313" key="5">
    <source>
        <dbReference type="Proteomes" id="UP001230654"/>
    </source>
</evidence>
<dbReference type="InterPro" id="IPR036457">
    <property type="entry name" value="PPM-type-like_dom_sf"/>
</dbReference>
<dbReference type="InterPro" id="IPR029016">
    <property type="entry name" value="GAF-like_dom_sf"/>
</dbReference>
<name>A0ABU0P1Z7_STRRH</name>
<evidence type="ECO:0000256" key="1">
    <source>
        <dbReference type="ARBA" id="ARBA00022801"/>
    </source>
</evidence>
<evidence type="ECO:0000259" key="3">
    <source>
        <dbReference type="SMART" id="SM00331"/>
    </source>
</evidence>
<dbReference type="InterPro" id="IPR035965">
    <property type="entry name" value="PAS-like_dom_sf"/>
</dbReference>
<dbReference type="RefSeq" id="WP_307167114.1">
    <property type="nucleotide sequence ID" value="NZ_JAUSWV010000002.1"/>
</dbReference>
<dbReference type="InterPro" id="IPR052016">
    <property type="entry name" value="Bact_Sigma-Reg"/>
</dbReference>
<keyword evidence="1" id="KW-0378">Hydrolase</keyword>
<dbReference type="Proteomes" id="UP001230654">
    <property type="component" value="Unassembled WGS sequence"/>
</dbReference>
<dbReference type="InterPro" id="IPR001932">
    <property type="entry name" value="PPM-type_phosphatase-like_dom"/>
</dbReference>
<dbReference type="PANTHER" id="PTHR43156:SF2">
    <property type="entry name" value="STAGE II SPORULATION PROTEIN E"/>
    <property type="match status" value="1"/>
</dbReference>
<dbReference type="SMART" id="SM00331">
    <property type="entry name" value="PP2C_SIG"/>
    <property type="match status" value="1"/>
</dbReference>